<dbReference type="NCBIfam" id="TIGR00765">
    <property type="entry name" value="yihY_not_rbn"/>
    <property type="match status" value="1"/>
</dbReference>
<evidence type="ECO:0000256" key="1">
    <source>
        <dbReference type="ARBA" id="ARBA00004651"/>
    </source>
</evidence>
<dbReference type="GeneID" id="82187701"/>
<evidence type="ECO:0000256" key="5">
    <source>
        <dbReference type="ARBA" id="ARBA00023136"/>
    </source>
</evidence>
<reference evidence="8" key="1">
    <citation type="submission" date="2016-04" db="EMBL/GenBank/DDBJ databases">
        <title>Complete Genome Sequences of Twelve Strains of a Stable Defined Moderately Diverse Mouse Microbiota 2 (sDMDMm2).</title>
        <authorList>
            <person name="Uchimura Y."/>
            <person name="Wyss M."/>
            <person name="Brugiroux S."/>
            <person name="Limenitakis J.P."/>
            <person name="Stecher B."/>
            <person name="McCoy K.D."/>
            <person name="Macpherson A.J."/>
        </authorList>
    </citation>
    <scope>NUCLEOTIDE SEQUENCE [LARGE SCALE GENOMIC DNA]</scope>
    <source>
        <strain evidence="8">I48</strain>
    </source>
</reference>
<evidence type="ECO:0000256" key="6">
    <source>
        <dbReference type="SAM" id="Phobius"/>
    </source>
</evidence>
<feature type="transmembrane region" description="Helical" evidence="6">
    <location>
        <begin position="144"/>
        <end position="168"/>
    </location>
</feature>
<dbReference type="Proteomes" id="UP000092631">
    <property type="component" value="Chromosome"/>
</dbReference>
<keyword evidence="8" id="KW-1185">Reference proteome</keyword>
<sequence length="310" mass="34321">MKILTQSKKKLSVSIKIIKDTFQGFMDDNVMRLSASLAYATLFSIIPLLSLLVTIGVLLNVDFTHQLYAQLEPIVGSKVIDALQAIMENAETTESFSFATIISVGVMIFGATTVFAEIQSSLNTIWGIKAVPKKSWLKYIQNRLLSFSVIIVFAFILLITFTISNLITELSNKFITNHPDIAESLVKTIGMIINIGVTTVIFTLIFKILPDAKIKSKDVFIGALVTTVLLLIGQWGISFYIGFANIETVYGAAAFIAIFITWIYYSAIIIYTGAEFTKAWANELGGKIFPDEYAVATKVIEIREENKPVN</sequence>
<dbReference type="Pfam" id="PF03631">
    <property type="entry name" value="Virul_fac_BrkB"/>
    <property type="match status" value="1"/>
</dbReference>
<name>A0A1C7H2N6_9BACE</name>
<keyword evidence="5 6" id="KW-0472">Membrane</keyword>
<dbReference type="PIRSF" id="PIRSF035875">
    <property type="entry name" value="RNase_BN"/>
    <property type="match status" value="1"/>
</dbReference>
<dbReference type="InterPro" id="IPR017039">
    <property type="entry name" value="Virul_fac_BrkB"/>
</dbReference>
<keyword evidence="3 6" id="KW-0812">Transmembrane</keyword>
<evidence type="ECO:0000313" key="8">
    <source>
        <dbReference type="Proteomes" id="UP000092631"/>
    </source>
</evidence>
<feature type="transmembrane region" description="Helical" evidence="6">
    <location>
        <begin position="96"/>
        <end position="116"/>
    </location>
</feature>
<dbReference type="OrthoDB" id="9797028at2"/>
<evidence type="ECO:0000256" key="2">
    <source>
        <dbReference type="ARBA" id="ARBA00022475"/>
    </source>
</evidence>
<dbReference type="PANTHER" id="PTHR30213">
    <property type="entry name" value="INNER MEMBRANE PROTEIN YHJD"/>
    <property type="match status" value="1"/>
</dbReference>
<keyword evidence="4 6" id="KW-1133">Transmembrane helix</keyword>
<dbReference type="AlphaFoldDB" id="A0A1C7H2N6"/>
<feature type="transmembrane region" description="Helical" evidence="6">
    <location>
        <begin position="221"/>
        <end position="243"/>
    </location>
</feature>
<proteinExistence type="predicted"/>
<accession>A0A1C7H2N6</accession>
<dbReference type="RefSeq" id="WP_065538981.1">
    <property type="nucleotide sequence ID" value="NZ_CAPDLJ010000020.1"/>
</dbReference>
<feature type="transmembrane region" description="Helical" evidence="6">
    <location>
        <begin position="249"/>
        <end position="271"/>
    </location>
</feature>
<feature type="transmembrane region" description="Helical" evidence="6">
    <location>
        <begin position="188"/>
        <end position="209"/>
    </location>
</feature>
<keyword evidence="2" id="KW-1003">Cell membrane</keyword>
<evidence type="ECO:0000313" key="7">
    <source>
        <dbReference type="EMBL" id="ANU58052.1"/>
    </source>
</evidence>
<dbReference type="EMBL" id="CP015401">
    <property type="protein sequence ID" value="ANU58052.1"/>
    <property type="molecule type" value="Genomic_DNA"/>
</dbReference>
<evidence type="ECO:0000256" key="4">
    <source>
        <dbReference type="ARBA" id="ARBA00022989"/>
    </source>
</evidence>
<evidence type="ECO:0000256" key="3">
    <source>
        <dbReference type="ARBA" id="ARBA00022692"/>
    </source>
</evidence>
<dbReference type="GO" id="GO:0005886">
    <property type="term" value="C:plasma membrane"/>
    <property type="evidence" value="ECO:0007669"/>
    <property type="project" value="UniProtKB-SubCell"/>
</dbReference>
<feature type="transmembrane region" description="Helical" evidence="6">
    <location>
        <begin position="36"/>
        <end position="59"/>
    </location>
</feature>
<gene>
    <name evidence="7" type="ORF">A4V03_11160</name>
</gene>
<dbReference type="PANTHER" id="PTHR30213:SF1">
    <property type="entry name" value="INNER MEMBRANE PROTEIN YHJD"/>
    <property type="match status" value="1"/>
</dbReference>
<dbReference type="KEGG" id="bcae:A4V03_11160"/>
<organism evidence="7 8">
    <name type="scientific">Bacteroides caecimuris</name>
    <dbReference type="NCBI Taxonomy" id="1796613"/>
    <lineage>
        <taxon>Bacteria</taxon>
        <taxon>Pseudomonadati</taxon>
        <taxon>Bacteroidota</taxon>
        <taxon>Bacteroidia</taxon>
        <taxon>Bacteroidales</taxon>
        <taxon>Bacteroidaceae</taxon>
        <taxon>Bacteroides</taxon>
    </lineage>
</organism>
<protein>
    <submittedName>
        <fullName evidence="7">Serum resistance protein BrkB</fullName>
    </submittedName>
</protein>
<comment type="subcellular location">
    <subcellularLocation>
        <location evidence="1">Cell membrane</location>
        <topology evidence="1">Multi-pass membrane protein</topology>
    </subcellularLocation>
</comment>